<evidence type="ECO:0000313" key="1">
    <source>
        <dbReference type="EMBL" id="KSZ56227.1"/>
    </source>
</evidence>
<dbReference type="EMBL" id="AZXY01000019">
    <property type="protein sequence ID" value="KSZ56227.1"/>
    <property type="molecule type" value="Genomic_DNA"/>
</dbReference>
<reference evidence="1 2" key="2">
    <citation type="journal article" date="2016" name="Genome Announc.">
        <title>Draft Genome Sequence of a Versatile Hydrocarbon-Degrading Bacterium, Rhodococcus pyridinivorans Strain KG-16, Collected from Oil Fields in India.</title>
        <authorList>
            <person name="Aggarwal R.K."/>
            <person name="Dawar C."/>
            <person name="Phanindranath R."/>
            <person name="Mutnuri L."/>
            <person name="Dayal A.M."/>
        </authorList>
    </citation>
    <scope>NUCLEOTIDE SEQUENCE [LARGE SCALE GENOMIC DNA]</scope>
    <source>
        <strain evidence="1 2">KG-16</strain>
    </source>
</reference>
<evidence type="ECO:0008006" key="3">
    <source>
        <dbReference type="Google" id="ProtNLM"/>
    </source>
</evidence>
<dbReference type="Proteomes" id="UP000053060">
    <property type="component" value="Unassembled WGS sequence"/>
</dbReference>
<gene>
    <name evidence="1" type="ORF">Z045_24255</name>
</gene>
<comment type="caution">
    <text evidence="1">The sequence shown here is derived from an EMBL/GenBank/DDBJ whole genome shotgun (WGS) entry which is preliminary data.</text>
</comment>
<organism evidence="1 2">
    <name type="scientific">Rhodococcus pyridinivorans KG-16</name>
    <dbReference type="NCBI Taxonomy" id="1441730"/>
    <lineage>
        <taxon>Bacteria</taxon>
        <taxon>Bacillati</taxon>
        <taxon>Actinomycetota</taxon>
        <taxon>Actinomycetes</taxon>
        <taxon>Mycobacteriales</taxon>
        <taxon>Nocardiaceae</taxon>
        <taxon>Rhodococcus</taxon>
    </lineage>
</organism>
<reference evidence="2" key="1">
    <citation type="submission" date="2015-01" db="EMBL/GenBank/DDBJ databases">
        <title>Draft genome sequence of Rhodococcus pyridinivorans strain KG-16, a hydrocarbon-degrading bacterium.</title>
        <authorList>
            <person name="Aggarwal R.K."/>
            <person name="Dawar C."/>
        </authorList>
    </citation>
    <scope>NUCLEOTIDE SEQUENCE [LARGE SCALE GENOMIC DNA]</scope>
    <source>
        <strain evidence="2">KG-16</strain>
    </source>
</reference>
<dbReference type="PATRIC" id="fig|1441730.3.peg.5095"/>
<accession>A0A0V9UE68</accession>
<proteinExistence type="predicted"/>
<dbReference type="AlphaFoldDB" id="A0A0V9UE68"/>
<sequence length="388" mass="43009">MLTDPLTAAIAEAEKLVATAPHIRTEQDLVEGYGYLAGGISACVHATFAYSRSHPVFVTGTGPYAKMGLDNPDTLYWGASIRDDAEYVVTGRRGTTCDLSFQVLAGNYTDAEVPGNVTAFDDRALTIADDGTFEVRFGPGPRDPERNYFPLAPGSSQLVVREVYSDWTQRRGTLSIHRLDSLGTPAPEPTHQDAVTHYERAGRALVSRVKTWLQFPEWFYLKLPVNTVTEPRRTPGGLDTQYSSVGHYELGDDDAMVLTLPASDAPYLGFQIGSLWYISLDYIHHQTSLNNSQAQVDPDGMVRIVVSARDPGLTNWVETLGRSRGILQFRWQRLDRELTAADGPTAEVVPFDRLPEVLPFHDSNRITPEAWAQRIADRQRGVADRMLA</sequence>
<dbReference type="RefSeq" id="WP_060654802.1">
    <property type="nucleotide sequence ID" value="NZ_AZXY01000019.1"/>
</dbReference>
<evidence type="ECO:0000313" key="2">
    <source>
        <dbReference type="Proteomes" id="UP000053060"/>
    </source>
</evidence>
<protein>
    <recommendedName>
        <fullName evidence="3">DUF1214 domain-containing protein</fullName>
    </recommendedName>
</protein>
<name>A0A0V9UE68_9NOCA</name>